<evidence type="ECO:0000256" key="1">
    <source>
        <dbReference type="ARBA" id="ARBA00022441"/>
    </source>
</evidence>
<dbReference type="PANTHER" id="PTHR45632:SF3">
    <property type="entry name" value="KELCH-LIKE PROTEIN 32"/>
    <property type="match status" value="1"/>
</dbReference>
<name>A0A0F9C3I6_9ZZZZ</name>
<dbReference type="InterPro" id="IPR015915">
    <property type="entry name" value="Kelch-typ_b-propeller"/>
</dbReference>
<dbReference type="AlphaFoldDB" id="A0A0F9C3I6"/>
<dbReference type="EMBL" id="LAZR01048740">
    <property type="protein sequence ID" value="KKK91241.1"/>
    <property type="molecule type" value="Genomic_DNA"/>
</dbReference>
<dbReference type="SUPFAM" id="SSF117281">
    <property type="entry name" value="Kelch motif"/>
    <property type="match status" value="2"/>
</dbReference>
<comment type="caution">
    <text evidence="3">The sequence shown here is derived from an EMBL/GenBank/DDBJ whole genome shotgun (WGS) entry which is preliminary data.</text>
</comment>
<evidence type="ECO:0000256" key="2">
    <source>
        <dbReference type="ARBA" id="ARBA00022737"/>
    </source>
</evidence>
<reference evidence="3" key="1">
    <citation type="journal article" date="2015" name="Nature">
        <title>Complex archaea that bridge the gap between prokaryotes and eukaryotes.</title>
        <authorList>
            <person name="Spang A."/>
            <person name="Saw J.H."/>
            <person name="Jorgensen S.L."/>
            <person name="Zaremba-Niedzwiedzka K."/>
            <person name="Martijn J."/>
            <person name="Lind A.E."/>
            <person name="van Eijk R."/>
            <person name="Schleper C."/>
            <person name="Guy L."/>
            <person name="Ettema T.J."/>
        </authorList>
    </citation>
    <scope>NUCLEOTIDE SEQUENCE</scope>
</reference>
<organism evidence="3">
    <name type="scientific">marine sediment metagenome</name>
    <dbReference type="NCBI Taxonomy" id="412755"/>
    <lineage>
        <taxon>unclassified sequences</taxon>
        <taxon>metagenomes</taxon>
        <taxon>ecological metagenomes</taxon>
    </lineage>
</organism>
<gene>
    <name evidence="3" type="ORF">LCGC14_2714930</name>
</gene>
<evidence type="ECO:0000313" key="3">
    <source>
        <dbReference type="EMBL" id="KKK91241.1"/>
    </source>
</evidence>
<protein>
    <submittedName>
        <fullName evidence="3">Uncharacterized protein</fullName>
    </submittedName>
</protein>
<sequence>MFLFVGYTDHDLDGATKLTATAEKFDIATSAWTFITDMPTARAAGMTVVADNIAYCIGGLELNPITQQFIVSRKIEAYDMVTGLWNSTLAPVISPHLPVAFGDAQYDGDDNIYVLCGLNSVVNNNQPDVVNDRVLRYTISTGIWASIIPSDLPLYKRISPFGFYRDNPLPLVYNTNNSDLQMGYIYSGSFPKTLAEINAEFNEKLNRALDDFRSFILTSPYYLSLTISEQSTFIETEEEKIANNIIVAPYIYTASGFKYSMGSESIDANDDLVISISDKVDDEWTVLPKVRDRGQAVYISNQDSVYFMGGSNQNQSTTLNRVETIDLNNEANSFLQLTSFSRGRSLFSAVAVQDEIYFAGGLTSGHADGYVNIELLQGPSLVEAQGKQSSG</sequence>
<proteinExistence type="predicted"/>
<accession>A0A0F9C3I6</accession>
<keyword evidence="1" id="KW-0880">Kelch repeat</keyword>
<dbReference type="Gene3D" id="2.120.10.80">
    <property type="entry name" value="Kelch-type beta propeller"/>
    <property type="match status" value="2"/>
</dbReference>
<keyword evidence="2" id="KW-0677">Repeat</keyword>
<dbReference type="PANTHER" id="PTHR45632">
    <property type="entry name" value="LD33804P"/>
    <property type="match status" value="1"/>
</dbReference>
<feature type="non-terminal residue" evidence="3">
    <location>
        <position position="391"/>
    </location>
</feature>